<dbReference type="GO" id="GO:0016715">
    <property type="term" value="F:oxidoreductase activity, acting on paired donors, with incorporation or reduction of molecular oxygen, reduced ascorbate as one donor, and incorporation of one atom of oxygen"/>
    <property type="evidence" value="ECO:0007669"/>
    <property type="project" value="InterPro"/>
</dbReference>
<dbReference type="PANTHER" id="PTHR39319:SF1">
    <property type="entry name" value="SI:DKEY-256H2.1"/>
    <property type="match status" value="1"/>
</dbReference>
<evidence type="ECO:0000256" key="1">
    <source>
        <dbReference type="ARBA" id="ARBA00023157"/>
    </source>
</evidence>
<evidence type="ECO:0000313" key="4">
    <source>
        <dbReference type="EMBL" id="ETN94775.1"/>
    </source>
</evidence>
<name>W2UKW6_9FLAO</name>
<evidence type="ECO:0000259" key="3">
    <source>
        <dbReference type="Pfam" id="PF09113"/>
    </source>
</evidence>
<proteinExistence type="predicted"/>
<gene>
    <name evidence="4" type="ORF">P278_27180</name>
</gene>
<organism evidence="4 5">
    <name type="scientific">Zhouia amylolytica AD3</name>
    <dbReference type="NCBI Taxonomy" id="1286632"/>
    <lineage>
        <taxon>Bacteria</taxon>
        <taxon>Pseudomonadati</taxon>
        <taxon>Bacteroidota</taxon>
        <taxon>Flavobacteriia</taxon>
        <taxon>Flavobacteriales</taxon>
        <taxon>Flavobacteriaceae</taxon>
        <taxon>Zhouia</taxon>
    </lineage>
</organism>
<sequence length="658" mass="75321">MNVPESIMMFCRIRASKKIKHMSKVSLFFYAAIFAVLFSNAQTKEHVISHNEEIIVTDPSKGANSYKRTTTFPSSDKDIRQIKLLLTFECPDKDKMRCADWDYVDHINVIPKNDTTTYEIARMLTPYGGRFQKDWIFKWEVDVTDFSEILRDEVVVDYIHTGYEDNKTRGWKVTVDFEITYGTPVAKPLAIHKIYDGNYSYGDKNDPIENHLKPISLKANAATAFSKVKVHQTGHGMDKNGCGEFCDKWRDILFNGEVVNHKDIWMKCGDNPLYPQAGTWIFDRANWCPGYLLQPDEVLIAAKNGEEYTVDINMQSYETEKPSAKELLVAYVIEYGEIASANDVTLLDIIKPSAKLNYSRINPTGGLPVIKVKNNGSKPLTKMTIKYYLEGQKAKKYKWTGNIAFGQEAQITLPEEVYAAEDDLKFTVELERPNGKRDGFEADNTLSSTYQKPDILPQDIVLRFKTNKKPRQNTYRVEDSFGNVVFKKDSTDLMPDHLHMDTLKLKDGSYSFIVDDTGNNGLEFWFNAKEGAGNVKILDTLGQAIKQFKSDFGKNITYNFVVRNGEEYSLDPNPSVSMFGARTDGPVIVDYFANKAQEVKIYITEQENPKNIVQAHMYQNFKEGILEYDLSYLPKMRYTIMVVVNGETIFKNRIRLKE</sequence>
<dbReference type="PANTHER" id="PTHR39319">
    <property type="entry name" value="SI:DKEY-256H2.1"/>
    <property type="match status" value="1"/>
</dbReference>
<keyword evidence="1" id="KW-1015">Disulfide bond</keyword>
<accession>W2UKW6</accession>
<dbReference type="Proteomes" id="UP000018850">
    <property type="component" value="Unassembled WGS sequence"/>
</dbReference>
<dbReference type="PATRIC" id="fig|1286632.3.peg.2712"/>
<feature type="chain" id="PRO_5004826400" description="Peptide-N-glycosidase F C-terminal domain-containing protein" evidence="2">
    <location>
        <begin position="42"/>
        <end position="658"/>
    </location>
</feature>
<dbReference type="Gene3D" id="2.60.120.230">
    <property type="match status" value="2"/>
</dbReference>
<keyword evidence="5" id="KW-1185">Reference proteome</keyword>
<comment type="caution">
    <text evidence="4">The sequence shown here is derived from an EMBL/GenBank/DDBJ whole genome shotgun (WGS) entry which is preliminary data.</text>
</comment>
<reference evidence="5" key="1">
    <citation type="submission" date="2013-11" db="EMBL/GenBank/DDBJ databases">
        <title>Draft genome sequence from a member of Zhouia, isolated tidal flat.</title>
        <authorList>
            <person name="Jin H."/>
            <person name="Jeon C.O."/>
        </authorList>
    </citation>
    <scope>NUCLEOTIDE SEQUENCE [LARGE SCALE GENOMIC DNA]</scope>
    <source>
        <strain evidence="5">AD3</strain>
    </source>
</reference>
<dbReference type="EMBL" id="AYXY01000023">
    <property type="protein sequence ID" value="ETN94775.1"/>
    <property type="molecule type" value="Genomic_DNA"/>
</dbReference>
<dbReference type="InterPro" id="IPR008977">
    <property type="entry name" value="PHM/PNGase_F_dom_sf"/>
</dbReference>
<dbReference type="eggNOG" id="COG4935">
    <property type="taxonomic scope" value="Bacteria"/>
</dbReference>
<dbReference type="InterPro" id="IPR015197">
    <property type="entry name" value="PngaseF_C"/>
</dbReference>
<dbReference type="InterPro" id="IPR053251">
    <property type="entry name" value="N-glycanase"/>
</dbReference>
<keyword evidence="2" id="KW-0732">Signal</keyword>
<reference evidence="4 5" key="2">
    <citation type="journal article" date="2016" name="Genome Announc.">
        <title>Draft Genome Sequence of Zhouia amylolytica AD3, Isolated from Tidal Flat Sediment.</title>
        <authorList>
            <person name="Jia B."/>
            <person name="Jin H.M."/>
            <person name="Lee H.J."/>
            <person name="Jeon C.O."/>
        </authorList>
    </citation>
    <scope>NUCLEOTIDE SEQUENCE [LARGE SCALE GENOMIC DNA]</scope>
    <source>
        <strain evidence="4 5">AD3</strain>
    </source>
</reference>
<dbReference type="AlphaFoldDB" id="W2UKW6"/>
<dbReference type="Pfam" id="PF09113">
    <property type="entry name" value="N-glycanase_C"/>
    <property type="match status" value="1"/>
</dbReference>
<evidence type="ECO:0000256" key="2">
    <source>
        <dbReference type="SAM" id="SignalP"/>
    </source>
</evidence>
<feature type="domain" description="Peptide-N-glycosidase F C-terminal" evidence="3">
    <location>
        <begin position="212"/>
        <end position="324"/>
    </location>
</feature>
<dbReference type="STRING" id="376730.SAMN04487906_1482"/>
<evidence type="ECO:0000313" key="5">
    <source>
        <dbReference type="Proteomes" id="UP000018850"/>
    </source>
</evidence>
<feature type="signal peptide" evidence="2">
    <location>
        <begin position="1"/>
        <end position="41"/>
    </location>
</feature>
<dbReference type="SUPFAM" id="SSF49742">
    <property type="entry name" value="PHM/PNGase F"/>
    <property type="match status" value="2"/>
</dbReference>
<protein>
    <recommendedName>
        <fullName evidence="3">Peptide-N-glycosidase F C-terminal domain-containing protein</fullName>
    </recommendedName>
</protein>
<dbReference type="InterPro" id="IPR014784">
    <property type="entry name" value="Cu2_ascorb_mOase-like_C"/>
</dbReference>